<comment type="caution">
    <text evidence="13">The sequence shown here is derived from an EMBL/GenBank/DDBJ whole genome shotgun (WGS) entry which is preliminary data.</text>
</comment>
<dbReference type="PROSITE" id="PS50885">
    <property type="entry name" value="HAMP"/>
    <property type="match status" value="1"/>
</dbReference>
<sequence>MFRGTVRLRLTLLCGALIFASGVILVALTYLFVADRPVAVRYLFSNQPDGGQLPAVPTPADLADRQHDATVHHLLTQGAITLGIMTVVSLGLGWLLAGRVLRPVRTITATARRISAGNLHQRLALSGPPDEFTRLGDTFDELLARLESSFTAQRRFVANAAHELRTPLTVQRAHLEAALIDPDPSAASWRRACERALAAGTQQERILDALLTLARSEGGLTRQEEFDLAEVAGEVVATADDILATAVDGPRFTCALDPASAVGDPHLARRLVTNLVDNAVRHNVAGGQVDVRTGRPGGRPTLCVANTGPDVQPADLARLLQPFQRLAPDRTGDGLGLGLSIVDAVATAHGARLTLEPRAGGGLEVTVSFPAPGPSPRAGF</sequence>
<keyword evidence="4" id="KW-0597">Phosphoprotein</keyword>
<dbReference type="Proteomes" id="UP000612585">
    <property type="component" value="Unassembled WGS sequence"/>
</dbReference>
<dbReference type="GO" id="GO:0000155">
    <property type="term" value="F:phosphorelay sensor kinase activity"/>
    <property type="evidence" value="ECO:0007669"/>
    <property type="project" value="InterPro"/>
</dbReference>
<comment type="subcellular location">
    <subcellularLocation>
        <location evidence="2">Cell membrane</location>
    </subcellularLocation>
</comment>
<dbReference type="EMBL" id="BOPG01000027">
    <property type="protein sequence ID" value="GIJ56903.1"/>
    <property type="molecule type" value="Genomic_DNA"/>
</dbReference>
<dbReference type="EC" id="2.7.13.3" evidence="3"/>
<dbReference type="Pfam" id="PF00672">
    <property type="entry name" value="HAMP"/>
    <property type="match status" value="1"/>
</dbReference>
<dbReference type="RefSeq" id="WP_203995867.1">
    <property type="nucleotide sequence ID" value="NZ_BOPG01000027.1"/>
</dbReference>
<dbReference type="SUPFAM" id="SSF158472">
    <property type="entry name" value="HAMP domain-like"/>
    <property type="match status" value="1"/>
</dbReference>
<dbReference type="Gene3D" id="1.10.287.130">
    <property type="match status" value="1"/>
</dbReference>
<keyword evidence="14" id="KW-1185">Reference proteome</keyword>
<evidence type="ECO:0000256" key="6">
    <source>
        <dbReference type="ARBA" id="ARBA00022692"/>
    </source>
</evidence>
<gene>
    <name evidence="13" type="primary">cutS_1</name>
    <name evidence="13" type="ORF">Vau01_044190</name>
</gene>
<dbReference type="InterPro" id="IPR005467">
    <property type="entry name" value="His_kinase_dom"/>
</dbReference>
<dbReference type="Gene3D" id="3.30.565.10">
    <property type="entry name" value="Histidine kinase-like ATPase, C-terminal domain"/>
    <property type="match status" value="1"/>
</dbReference>
<dbReference type="AlphaFoldDB" id="A0A8J3Z8M3"/>
<dbReference type="InterPro" id="IPR050428">
    <property type="entry name" value="TCS_sensor_his_kinase"/>
</dbReference>
<dbReference type="Gene3D" id="6.10.340.10">
    <property type="match status" value="1"/>
</dbReference>
<evidence type="ECO:0000256" key="1">
    <source>
        <dbReference type="ARBA" id="ARBA00000085"/>
    </source>
</evidence>
<feature type="transmembrane region" description="Helical" evidence="10">
    <location>
        <begin position="74"/>
        <end position="97"/>
    </location>
</feature>
<dbReference type="SUPFAM" id="SSF55874">
    <property type="entry name" value="ATPase domain of HSP90 chaperone/DNA topoisomerase II/histidine kinase"/>
    <property type="match status" value="1"/>
</dbReference>
<evidence type="ECO:0000259" key="12">
    <source>
        <dbReference type="PROSITE" id="PS50885"/>
    </source>
</evidence>
<dbReference type="CDD" id="cd00082">
    <property type="entry name" value="HisKA"/>
    <property type="match status" value="1"/>
</dbReference>
<feature type="transmembrane region" description="Helical" evidence="10">
    <location>
        <begin position="12"/>
        <end position="33"/>
    </location>
</feature>
<protein>
    <recommendedName>
        <fullName evidence="3">histidine kinase</fullName>
        <ecNumber evidence="3">2.7.13.3</ecNumber>
    </recommendedName>
</protein>
<evidence type="ECO:0000256" key="9">
    <source>
        <dbReference type="ARBA" id="ARBA00023012"/>
    </source>
</evidence>
<dbReference type="SMART" id="SM00388">
    <property type="entry name" value="HisKA"/>
    <property type="match status" value="1"/>
</dbReference>
<dbReference type="InterPro" id="IPR036890">
    <property type="entry name" value="HATPase_C_sf"/>
</dbReference>
<accession>A0A8J3Z8M3</accession>
<keyword evidence="8 10" id="KW-1133">Transmembrane helix</keyword>
<feature type="domain" description="HAMP" evidence="12">
    <location>
        <begin position="98"/>
        <end position="151"/>
    </location>
</feature>
<evidence type="ECO:0000259" key="11">
    <source>
        <dbReference type="PROSITE" id="PS50109"/>
    </source>
</evidence>
<dbReference type="PROSITE" id="PS50109">
    <property type="entry name" value="HIS_KIN"/>
    <property type="match status" value="1"/>
</dbReference>
<evidence type="ECO:0000256" key="2">
    <source>
        <dbReference type="ARBA" id="ARBA00004236"/>
    </source>
</evidence>
<dbReference type="InterPro" id="IPR003660">
    <property type="entry name" value="HAMP_dom"/>
</dbReference>
<dbReference type="SUPFAM" id="SSF47384">
    <property type="entry name" value="Homodimeric domain of signal transducing histidine kinase"/>
    <property type="match status" value="1"/>
</dbReference>
<evidence type="ECO:0000313" key="13">
    <source>
        <dbReference type="EMBL" id="GIJ56903.1"/>
    </source>
</evidence>
<keyword evidence="7" id="KW-0418">Kinase</keyword>
<keyword evidence="10" id="KW-0472">Membrane</keyword>
<dbReference type="Pfam" id="PF02518">
    <property type="entry name" value="HATPase_c"/>
    <property type="match status" value="1"/>
</dbReference>
<evidence type="ECO:0000256" key="8">
    <source>
        <dbReference type="ARBA" id="ARBA00022989"/>
    </source>
</evidence>
<keyword evidence="9" id="KW-0902">Two-component regulatory system</keyword>
<dbReference type="InterPro" id="IPR036097">
    <property type="entry name" value="HisK_dim/P_sf"/>
</dbReference>
<dbReference type="PANTHER" id="PTHR45436:SF5">
    <property type="entry name" value="SENSOR HISTIDINE KINASE TRCS"/>
    <property type="match status" value="1"/>
</dbReference>
<evidence type="ECO:0000313" key="14">
    <source>
        <dbReference type="Proteomes" id="UP000612585"/>
    </source>
</evidence>
<name>A0A8J3Z8M3_9ACTN</name>
<dbReference type="SMART" id="SM00304">
    <property type="entry name" value="HAMP"/>
    <property type="match status" value="1"/>
</dbReference>
<evidence type="ECO:0000256" key="5">
    <source>
        <dbReference type="ARBA" id="ARBA00022679"/>
    </source>
</evidence>
<dbReference type="InterPro" id="IPR003661">
    <property type="entry name" value="HisK_dim/P_dom"/>
</dbReference>
<dbReference type="PANTHER" id="PTHR45436">
    <property type="entry name" value="SENSOR HISTIDINE KINASE YKOH"/>
    <property type="match status" value="1"/>
</dbReference>
<evidence type="ECO:0000256" key="4">
    <source>
        <dbReference type="ARBA" id="ARBA00022553"/>
    </source>
</evidence>
<evidence type="ECO:0000256" key="7">
    <source>
        <dbReference type="ARBA" id="ARBA00022777"/>
    </source>
</evidence>
<dbReference type="InterPro" id="IPR003594">
    <property type="entry name" value="HATPase_dom"/>
</dbReference>
<reference evidence="13" key="1">
    <citation type="submission" date="2021-01" db="EMBL/GenBank/DDBJ databases">
        <title>Whole genome shotgun sequence of Virgisporangium aurantiacum NBRC 16421.</title>
        <authorList>
            <person name="Komaki H."/>
            <person name="Tamura T."/>
        </authorList>
    </citation>
    <scope>NUCLEOTIDE SEQUENCE</scope>
    <source>
        <strain evidence="13">NBRC 16421</strain>
    </source>
</reference>
<dbReference type="Pfam" id="PF00512">
    <property type="entry name" value="HisKA"/>
    <property type="match status" value="1"/>
</dbReference>
<feature type="domain" description="Histidine kinase" evidence="11">
    <location>
        <begin position="159"/>
        <end position="373"/>
    </location>
</feature>
<comment type="catalytic activity">
    <reaction evidence="1">
        <text>ATP + protein L-histidine = ADP + protein N-phospho-L-histidine.</text>
        <dbReference type="EC" id="2.7.13.3"/>
    </reaction>
</comment>
<keyword evidence="6 10" id="KW-0812">Transmembrane</keyword>
<keyword evidence="5" id="KW-0808">Transferase</keyword>
<evidence type="ECO:0000256" key="10">
    <source>
        <dbReference type="SAM" id="Phobius"/>
    </source>
</evidence>
<dbReference type="GO" id="GO:0005886">
    <property type="term" value="C:plasma membrane"/>
    <property type="evidence" value="ECO:0007669"/>
    <property type="project" value="UniProtKB-SubCell"/>
</dbReference>
<dbReference type="SMART" id="SM00387">
    <property type="entry name" value="HATPase_c"/>
    <property type="match status" value="1"/>
</dbReference>
<organism evidence="13 14">
    <name type="scientific">Virgisporangium aurantiacum</name>
    <dbReference type="NCBI Taxonomy" id="175570"/>
    <lineage>
        <taxon>Bacteria</taxon>
        <taxon>Bacillati</taxon>
        <taxon>Actinomycetota</taxon>
        <taxon>Actinomycetes</taxon>
        <taxon>Micromonosporales</taxon>
        <taxon>Micromonosporaceae</taxon>
        <taxon>Virgisporangium</taxon>
    </lineage>
</organism>
<evidence type="ECO:0000256" key="3">
    <source>
        <dbReference type="ARBA" id="ARBA00012438"/>
    </source>
</evidence>
<dbReference type="CDD" id="cd06225">
    <property type="entry name" value="HAMP"/>
    <property type="match status" value="1"/>
</dbReference>
<proteinExistence type="predicted"/>